<protein>
    <submittedName>
        <fullName evidence="2">Uncharacterized protein</fullName>
    </submittedName>
</protein>
<dbReference type="EMBL" id="BTGU01000011">
    <property type="protein sequence ID" value="GMN40475.1"/>
    <property type="molecule type" value="Genomic_DNA"/>
</dbReference>
<reference evidence="2" key="1">
    <citation type="submission" date="2023-07" db="EMBL/GenBank/DDBJ databases">
        <title>draft genome sequence of fig (Ficus carica).</title>
        <authorList>
            <person name="Takahashi T."/>
            <person name="Nishimura K."/>
        </authorList>
    </citation>
    <scope>NUCLEOTIDE SEQUENCE</scope>
</reference>
<gene>
    <name evidence="2" type="ORF">TIFTF001_009701</name>
</gene>
<evidence type="ECO:0000256" key="1">
    <source>
        <dbReference type="SAM" id="MobiDB-lite"/>
    </source>
</evidence>
<feature type="compositionally biased region" description="Polar residues" evidence="1">
    <location>
        <begin position="61"/>
        <end position="70"/>
    </location>
</feature>
<accession>A0AA87ZVR5</accession>
<dbReference type="Proteomes" id="UP001187192">
    <property type="component" value="Unassembled WGS sequence"/>
</dbReference>
<proteinExistence type="predicted"/>
<dbReference type="AlphaFoldDB" id="A0AA87ZVR5"/>
<name>A0AA87ZVR5_FICCA</name>
<comment type="caution">
    <text evidence="2">The sequence shown here is derived from an EMBL/GenBank/DDBJ whole genome shotgun (WGS) entry which is preliminary data.</text>
</comment>
<feature type="region of interest" description="Disordered" evidence="1">
    <location>
        <begin position="46"/>
        <end position="70"/>
    </location>
</feature>
<evidence type="ECO:0000313" key="2">
    <source>
        <dbReference type="EMBL" id="GMN40475.1"/>
    </source>
</evidence>
<organism evidence="2 3">
    <name type="scientific">Ficus carica</name>
    <name type="common">Common fig</name>
    <dbReference type="NCBI Taxonomy" id="3494"/>
    <lineage>
        <taxon>Eukaryota</taxon>
        <taxon>Viridiplantae</taxon>
        <taxon>Streptophyta</taxon>
        <taxon>Embryophyta</taxon>
        <taxon>Tracheophyta</taxon>
        <taxon>Spermatophyta</taxon>
        <taxon>Magnoliopsida</taxon>
        <taxon>eudicotyledons</taxon>
        <taxon>Gunneridae</taxon>
        <taxon>Pentapetalae</taxon>
        <taxon>rosids</taxon>
        <taxon>fabids</taxon>
        <taxon>Rosales</taxon>
        <taxon>Moraceae</taxon>
        <taxon>Ficeae</taxon>
        <taxon>Ficus</taxon>
    </lineage>
</organism>
<keyword evidence="3" id="KW-1185">Reference proteome</keyword>
<sequence>MTLFGGINADIKGELQQPVTVPSGKRIPRIWDTWQKAWAERKQMPALGSVGMSGEHGVEKQLTQGDSRGP</sequence>
<evidence type="ECO:0000313" key="3">
    <source>
        <dbReference type="Proteomes" id="UP001187192"/>
    </source>
</evidence>